<comment type="caution">
    <text evidence="3">The sequence shown here is derived from an EMBL/GenBank/DDBJ whole genome shotgun (WGS) entry which is preliminary data.</text>
</comment>
<dbReference type="Pfam" id="PF00440">
    <property type="entry name" value="TetR_N"/>
    <property type="match status" value="1"/>
</dbReference>
<dbReference type="EMBL" id="JAQQKX010000033">
    <property type="protein sequence ID" value="MDC7685315.1"/>
    <property type="molecule type" value="Genomic_DNA"/>
</dbReference>
<dbReference type="Gene3D" id="1.10.357.10">
    <property type="entry name" value="Tetracycline Repressor, domain 2"/>
    <property type="match status" value="1"/>
</dbReference>
<protein>
    <submittedName>
        <fullName evidence="3">TetR family transcriptional regulator</fullName>
    </submittedName>
</protein>
<keyword evidence="4" id="KW-1185">Reference proteome</keyword>
<sequence length="218" mass="24062">MSSLVLPLSFVTIEDISRNHNSTRTKLMASGERLMASQGVQGVSVEAIARDAGQANNAAVNYHFGDRDKLVQAIWKIREEAIDQDRATRLEKIDELGLGDDLEAVAEVLLAPVANQVDRAGSQSYARFRIQYIVATSLDQHFALPTRPGYMAIFERLHRIAGLDREDLLQRLSPFNLGFLAALIDFDNRTNQNLPTSSLEAVLRSAILILKAGLAVPH</sequence>
<feature type="domain" description="HTH tetR-type" evidence="2">
    <location>
        <begin position="28"/>
        <end position="74"/>
    </location>
</feature>
<evidence type="ECO:0000313" key="3">
    <source>
        <dbReference type="EMBL" id="MDC7685315.1"/>
    </source>
</evidence>
<gene>
    <name evidence="3" type="ORF">PQU92_18705</name>
</gene>
<evidence type="ECO:0000256" key="1">
    <source>
        <dbReference type="ARBA" id="ARBA00023125"/>
    </source>
</evidence>
<reference evidence="3 4" key="1">
    <citation type="submission" date="2023-01" db="EMBL/GenBank/DDBJ databases">
        <title>Novel species of the genus Asticcacaulis isolated from rivers.</title>
        <authorList>
            <person name="Lu H."/>
        </authorList>
    </citation>
    <scope>NUCLEOTIDE SEQUENCE [LARGE SCALE GENOMIC DNA]</scope>
    <source>
        <strain evidence="3 4">BYS171W</strain>
    </source>
</reference>
<dbReference type="RefSeq" id="WP_272749814.1">
    <property type="nucleotide sequence ID" value="NZ_JAQQKX010000033.1"/>
</dbReference>
<proteinExistence type="predicted"/>
<dbReference type="Proteomes" id="UP001214854">
    <property type="component" value="Unassembled WGS sequence"/>
</dbReference>
<evidence type="ECO:0000259" key="2">
    <source>
        <dbReference type="Pfam" id="PF00440"/>
    </source>
</evidence>
<dbReference type="InterPro" id="IPR001647">
    <property type="entry name" value="HTH_TetR"/>
</dbReference>
<accession>A0ABT5HZ10</accession>
<dbReference type="InterPro" id="IPR009057">
    <property type="entry name" value="Homeodomain-like_sf"/>
</dbReference>
<organism evidence="3 4">
    <name type="scientific">Asticcacaulis aquaticus</name>
    <dbReference type="NCBI Taxonomy" id="2984212"/>
    <lineage>
        <taxon>Bacteria</taxon>
        <taxon>Pseudomonadati</taxon>
        <taxon>Pseudomonadota</taxon>
        <taxon>Alphaproteobacteria</taxon>
        <taxon>Caulobacterales</taxon>
        <taxon>Caulobacteraceae</taxon>
        <taxon>Asticcacaulis</taxon>
    </lineage>
</organism>
<keyword evidence="1" id="KW-0238">DNA-binding</keyword>
<evidence type="ECO:0000313" key="4">
    <source>
        <dbReference type="Proteomes" id="UP001214854"/>
    </source>
</evidence>
<name>A0ABT5HZ10_9CAUL</name>
<dbReference type="SUPFAM" id="SSF46689">
    <property type="entry name" value="Homeodomain-like"/>
    <property type="match status" value="1"/>
</dbReference>